<organism evidence="1">
    <name type="scientific">Lepeophtheirus salmonis</name>
    <name type="common">Salmon louse</name>
    <name type="synonym">Caligus salmonis</name>
    <dbReference type="NCBI Taxonomy" id="72036"/>
    <lineage>
        <taxon>Eukaryota</taxon>
        <taxon>Metazoa</taxon>
        <taxon>Ecdysozoa</taxon>
        <taxon>Arthropoda</taxon>
        <taxon>Crustacea</taxon>
        <taxon>Multicrustacea</taxon>
        <taxon>Hexanauplia</taxon>
        <taxon>Copepoda</taxon>
        <taxon>Siphonostomatoida</taxon>
        <taxon>Caligidae</taxon>
        <taxon>Lepeophtheirus</taxon>
    </lineage>
</organism>
<proteinExistence type="predicted"/>
<evidence type="ECO:0000313" key="1">
    <source>
        <dbReference type="EMBL" id="CDW18360.1"/>
    </source>
</evidence>
<accession>A0A0K2SXZ5</accession>
<dbReference type="EMBL" id="HACA01000999">
    <property type="protein sequence ID" value="CDW18360.1"/>
    <property type="molecule type" value="Transcribed_RNA"/>
</dbReference>
<sequence>MAFKWPILIGGENPK</sequence>
<reference evidence="1" key="1">
    <citation type="submission" date="2014-05" db="EMBL/GenBank/DDBJ databases">
        <authorList>
            <person name="Chronopoulou M."/>
        </authorList>
    </citation>
    <scope>NUCLEOTIDE SEQUENCE</scope>
    <source>
        <tissue evidence="1">Whole organism</tissue>
    </source>
</reference>
<name>A0A0K2SXZ5_LEPSM</name>
<protein>
    <submittedName>
        <fullName evidence="1">Uncharacterized protein</fullName>
    </submittedName>
</protein>